<name>A0ABN3CMQ8_9ACTN</name>
<evidence type="ECO:0000313" key="3">
    <source>
        <dbReference type="Proteomes" id="UP001499843"/>
    </source>
</evidence>
<dbReference type="RefSeq" id="WP_344482027.1">
    <property type="nucleotide sequence ID" value="NZ_BAAAQX010000017.1"/>
</dbReference>
<dbReference type="EMBL" id="BAAAQX010000017">
    <property type="protein sequence ID" value="GAA2210737.1"/>
    <property type="molecule type" value="Genomic_DNA"/>
</dbReference>
<organism evidence="2 3">
    <name type="scientific">Nonomuraea monospora</name>
    <dbReference type="NCBI Taxonomy" id="568818"/>
    <lineage>
        <taxon>Bacteria</taxon>
        <taxon>Bacillati</taxon>
        <taxon>Actinomycetota</taxon>
        <taxon>Actinomycetes</taxon>
        <taxon>Streptosporangiales</taxon>
        <taxon>Streptosporangiaceae</taxon>
        <taxon>Nonomuraea</taxon>
    </lineage>
</organism>
<reference evidence="2 3" key="1">
    <citation type="journal article" date="2019" name="Int. J. Syst. Evol. Microbiol.">
        <title>The Global Catalogue of Microorganisms (GCM) 10K type strain sequencing project: providing services to taxonomists for standard genome sequencing and annotation.</title>
        <authorList>
            <consortium name="The Broad Institute Genomics Platform"/>
            <consortium name="The Broad Institute Genome Sequencing Center for Infectious Disease"/>
            <person name="Wu L."/>
            <person name="Ma J."/>
        </authorList>
    </citation>
    <scope>NUCLEOTIDE SEQUENCE [LARGE SCALE GENOMIC DNA]</scope>
    <source>
        <strain evidence="2 3">JCM 16114</strain>
    </source>
</reference>
<keyword evidence="1" id="KW-0732">Signal</keyword>
<evidence type="ECO:0008006" key="4">
    <source>
        <dbReference type="Google" id="ProtNLM"/>
    </source>
</evidence>
<dbReference type="Proteomes" id="UP001499843">
    <property type="component" value="Unassembled WGS sequence"/>
</dbReference>
<feature type="chain" id="PRO_5046254627" description="Lipoprotein" evidence="1">
    <location>
        <begin position="23"/>
        <end position="258"/>
    </location>
</feature>
<feature type="signal peptide" evidence="1">
    <location>
        <begin position="1"/>
        <end position="22"/>
    </location>
</feature>
<sequence length="258" mass="27757">MKKAVAVAVAAATLVGAVPAQASAPDPVRAVKRQFVAGHGVKFSETLIAEGKKEVYMRVTGTYGFGPSGVVAADLTLRSTLVSKKPTTMRLLAVGKRVYMQTDELRKDFPEGVKWIRMEDTEGRLRAPSNQPVDIFQLPQLKGLLSHATSVRNGVHRGTLTGRQANQIKASMSTNGFDYRLSTGSTGLPTRLRTAVKDSLFTSLNHVDTRYSAWGHAVTISEPSDDEVIDIDDLSADLADDLVDVQEIPDGALGSLAH</sequence>
<proteinExistence type="predicted"/>
<dbReference type="Gene3D" id="2.50.20.20">
    <property type="match status" value="1"/>
</dbReference>
<gene>
    <name evidence="2" type="ORF">GCM10009850_061960</name>
</gene>
<comment type="caution">
    <text evidence="2">The sequence shown here is derived from an EMBL/GenBank/DDBJ whole genome shotgun (WGS) entry which is preliminary data.</text>
</comment>
<accession>A0ABN3CMQ8</accession>
<evidence type="ECO:0000313" key="2">
    <source>
        <dbReference type="EMBL" id="GAA2210737.1"/>
    </source>
</evidence>
<keyword evidence="3" id="KW-1185">Reference proteome</keyword>
<evidence type="ECO:0000256" key="1">
    <source>
        <dbReference type="SAM" id="SignalP"/>
    </source>
</evidence>
<protein>
    <recommendedName>
        <fullName evidence="4">Lipoprotein</fullName>
    </recommendedName>
</protein>